<keyword evidence="1 2" id="KW-0812">Transmembrane</keyword>
<protein>
    <submittedName>
        <fullName evidence="2">Transmembrane protein, putative</fullName>
    </submittedName>
</protein>
<evidence type="ECO:0000256" key="1">
    <source>
        <dbReference type="SAM" id="Phobius"/>
    </source>
</evidence>
<sequence length="52" mass="5981">MNMTQYRSVGLAEKISNNFIESKSVPLVPLTLPIIVVAVYFHWLSMKMFKHA</sequence>
<gene>
    <name evidence="2" type="ordered locus">MTR_3g018660</name>
</gene>
<evidence type="ECO:0000313" key="4">
    <source>
        <dbReference type="Proteomes" id="UP000002051"/>
    </source>
</evidence>
<keyword evidence="1" id="KW-0472">Membrane</keyword>
<accession>G7IYX0</accession>
<dbReference type="EnsemblPlants" id="AES68889">
    <property type="protein sequence ID" value="AES68889"/>
    <property type="gene ID" value="MTR_3g018660"/>
</dbReference>
<dbReference type="PANTHER" id="PTHR36485:SF1">
    <property type="entry name" value="TRANSMEMBRANE PROTEIN"/>
    <property type="match status" value="1"/>
</dbReference>
<reference evidence="2 4" key="2">
    <citation type="journal article" date="2014" name="BMC Genomics">
        <title>An improved genome release (version Mt4.0) for the model legume Medicago truncatula.</title>
        <authorList>
            <person name="Tang H."/>
            <person name="Krishnakumar V."/>
            <person name="Bidwell S."/>
            <person name="Rosen B."/>
            <person name="Chan A."/>
            <person name="Zhou S."/>
            <person name="Gentzbittel L."/>
            <person name="Childs K.L."/>
            <person name="Yandell M."/>
            <person name="Gundlach H."/>
            <person name="Mayer K.F."/>
            <person name="Schwartz D.C."/>
            <person name="Town C.D."/>
        </authorList>
    </citation>
    <scope>GENOME REANNOTATION</scope>
    <source>
        <strain evidence="3 4">cv. Jemalong A17</strain>
    </source>
</reference>
<name>G7IYX0_MEDTR</name>
<proteinExistence type="predicted"/>
<dbReference type="Proteomes" id="UP000002051">
    <property type="component" value="Chromosome 3"/>
</dbReference>
<dbReference type="PaxDb" id="3880-AES68889"/>
<dbReference type="AlphaFoldDB" id="G7IYX0"/>
<organism evidence="2 4">
    <name type="scientific">Medicago truncatula</name>
    <name type="common">Barrel medic</name>
    <name type="synonym">Medicago tribuloides</name>
    <dbReference type="NCBI Taxonomy" id="3880"/>
    <lineage>
        <taxon>Eukaryota</taxon>
        <taxon>Viridiplantae</taxon>
        <taxon>Streptophyta</taxon>
        <taxon>Embryophyta</taxon>
        <taxon>Tracheophyta</taxon>
        <taxon>Spermatophyta</taxon>
        <taxon>Magnoliopsida</taxon>
        <taxon>eudicotyledons</taxon>
        <taxon>Gunneridae</taxon>
        <taxon>Pentapetalae</taxon>
        <taxon>rosids</taxon>
        <taxon>fabids</taxon>
        <taxon>Fabales</taxon>
        <taxon>Fabaceae</taxon>
        <taxon>Papilionoideae</taxon>
        <taxon>50 kb inversion clade</taxon>
        <taxon>NPAAA clade</taxon>
        <taxon>Hologalegina</taxon>
        <taxon>IRL clade</taxon>
        <taxon>Trifolieae</taxon>
        <taxon>Medicago</taxon>
    </lineage>
</organism>
<dbReference type="Pfam" id="PF15159">
    <property type="entry name" value="PIG-Y"/>
    <property type="match status" value="1"/>
</dbReference>
<keyword evidence="1" id="KW-1133">Transmembrane helix</keyword>
<dbReference type="EMBL" id="CM001219">
    <property type="protein sequence ID" value="AES68889.1"/>
    <property type="molecule type" value="Genomic_DNA"/>
</dbReference>
<feature type="transmembrane region" description="Helical" evidence="1">
    <location>
        <begin position="27"/>
        <end position="44"/>
    </location>
</feature>
<dbReference type="HOGENOM" id="CLU_3090235_0_0_1"/>
<reference evidence="3" key="3">
    <citation type="submission" date="2015-04" db="UniProtKB">
        <authorList>
            <consortium name="EnsemblPlants"/>
        </authorList>
    </citation>
    <scope>IDENTIFICATION</scope>
    <source>
        <strain evidence="3">cv. Jemalong A17</strain>
    </source>
</reference>
<dbReference type="PANTHER" id="PTHR36485">
    <property type="entry name" value="OS01G0939000 PROTEIN"/>
    <property type="match status" value="1"/>
</dbReference>
<evidence type="ECO:0000313" key="2">
    <source>
        <dbReference type="EMBL" id="AES68889.1"/>
    </source>
</evidence>
<reference evidence="2 4" key="1">
    <citation type="journal article" date="2011" name="Nature">
        <title>The Medicago genome provides insight into the evolution of rhizobial symbioses.</title>
        <authorList>
            <person name="Young N.D."/>
            <person name="Debelle F."/>
            <person name="Oldroyd G.E."/>
            <person name="Geurts R."/>
            <person name="Cannon S.B."/>
            <person name="Udvardi M.K."/>
            <person name="Benedito V.A."/>
            <person name="Mayer K.F."/>
            <person name="Gouzy J."/>
            <person name="Schoof H."/>
            <person name="Van de Peer Y."/>
            <person name="Proost S."/>
            <person name="Cook D.R."/>
            <person name="Meyers B.C."/>
            <person name="Spannagl M."/>
            <person name="Cheung F."/>
            <person name="De Mita S."/>
            <person name="Krishnakumar V."/>
            <person name="Gundlach H."/>
            <person name="Zhou S."/>
            <person name="Mudge J."/>
            <person name="Bharti A.K."/>
            <person name="Murray J.D."/>
            <person name="Naoumkina M.A."/>
            <person name="Rosen B."/>
            <person name="Silverstein K.A."/>
            <person name="Tang H."/>
            <person name="Rombauts S."/>
            <person name="Zhao P.X."/>
            <person name="Zhou P."/>
            <person name="Barbe V."/>
            <person name="Bardou P."/>
            <person name="Bechner M."/>
            <person name="Bellec A."/>
            <person name="Berger A."/>
            <person name="Berges H."/>
            <person name="Bidwell S."/>
            <person name="Bisseling T."/>
            <person name="Choisne N."/>
            <person name="Couloux A."/>
            <person name="Denny R."/>
            <person name="Deshpande S."/>
            <person name="Dai X."/>
            <person name="Doyle J.J."/>
            <person name="Dudez A.M."/>
            <person name="Farmer A.D."/>
            <person name="Fouteau S."/>
            <person name="Franken C."/>
            <person name="Gibelin C."/>
            <person name="Gish J."/>
            <person name="Goldstein S."/>
            <person name="Gonzalez A.J."/>
            <person name="Green P.J."/>
            <person name="Hallab A."/>
            <person name="Hartog M."/>
            <person name="Hua A."/>
            <person name="Humphray S.J."/>
            <person name="Jeong D.H."/>
            <person name="Jing Y."/>
            <person name="Jocker A."/>
            <person name="Kenton S.M."/>
            <person name="Kim D.J."/>
            <person name="Klee K."/>
            <person name="Lai H."/>
            <person name="Lang C."/>
            <person name="Lin S."/>
            <person name="Macmil S.L."/>
            <person name="Magdelenat G."/>
            <person name="Matthews L."/>
            <person name="McCorrison J."/>
            <person name="Monaghan E.L."/>
            <person name="Mun J.H."/>
            <person name="Najar F.Z."/>
            <person name="Nicholson C."/>
            <person name="Noirot C."/>
            <person name="O'Bleness M."/>
            <person name="Paule C.R."/>
            <person name="Poulain J."/>
            <person name="Prion F."/>
            <person name="Qin B."/>
            <person name="Qu C."/>
            <person name="Retzel E.F."/>
            <person name="Riddle C."/>
            <person name="Sallet E."/>
            <person name="Samain S."/>
            <person name="Samson N."/>
            <person name="Sanders I."/>
            <person name="Saurat O."/>
            <person name="Scarpelli C."/>
            <person name="Schiex T."/>
            <person name="Segurens B."/>
            <person name="Severin A.J."/>
            <person name="Sherrier D.J."/>
            <person name="Shi R."/>
            <person name="Sims S."/>
            <person name="Singer S.R."/>
            <person name="Sinharoy S."/>
            <person name="Sterck L."/>
            <person name="Viollet A."/>
            <person name="Wang B.B."/>
            <person name="Wang K."/>
            <person name="Wang M."/>
            <person name="Wang X."/>
            <person name="Warfsmann J."/>
            <person name="Weissenbach J."/>
            <person name="White D.D."/>
            <person name="White J.D."/>
            <person name="Wiley G.B."/>
            <person name="Wincker P."/>
            <person name="Xing Y."/>
            <person name="Yang L."/>
            <person name="Yao Z."/>
            <person name="Ying F."/>
            <person name="Zhai J."/>
            <person name="Zhou L."/>
            <person name="Zuber A."/>
            <person name="Denarie J."/>
            <person name="Dixon R.A."/>
            <person name="May G.D."/>
            <person name="Schwartz D.C."/>
            <person name="Rogers J."/>
            <person name="Quetier F."/>
            <person name="Town C.D."/>
            <person name="Roe B.A."/>
        </authorList>
    </citation>
    <scope>NUCLEOTIDE SEQUENCE [LARGE SCALE GENOMIC DNA]</scope>
    <source>
        <strain evidence="2">A17</strain>
        <strain evidence="3 4">cv. Jemalong A17</strain>
    </source>
</reference>
<keyword evidence="4" id="KW-1185">Reference proteome</keyword>
<dbReference type="InterPro" id="IPR029164">
    <property type="entry name" value="PIG-Y"/>
</dbReference>
<evidence type="ECO:0000313" key="3">
    <source>
        <dbReference type="EnsemblPlants" id="AES68889"/>
    </source>
</evidence>